<dbReference type="EMBL" id="JASSOM010000073">
    <property type="protein sequence ID" value="MDK9365416.1"/>
    <property type="molecule type" value="Genomic_DNA"/>
</dbReference>
<reference evidence="1 2" key="1">
    <citation type="submission" date="2023-06" db="EMBL/GenBank/DDBJ databases">
        <title>Identification and characterization of antibiotic-resistant Gram-negative bacteria.</title>
        <authorList>
            <person name="Cho G.-S."/>
            <person name="Lee J."/>
            <person name="Tai E."/>
            <person name="Jeong S."/>
            <person name="Kim I."/>
            <person name="Kim B.-E."/>
            <person name="Jeong M.-I."/>
            <person name="Oh K.-K."/>
            <person name="Franz C.M.A.P."/>
        </authorList>
    </citation>
    <scope>NUCLEOTIDE SEQUENCE [LARGE SCALE GENOMIC DNA]</scope>
    <source>
        <strain evidence="1 2">V106_12</strain>
    </source>
</reference>
<protein>
    <recommendedName>
        <fullName evidence="3">Cupin</fullName>
    </recommendedName>
</protein>
<gene>
    <name evidence="1" type="ORF">QQF32_19650</name>
</gene>
<evidence type="ECO:0000313" key="2">
    <source>
        <dbReference type="Proteomes" id="UP001223214"/>
    </source>
</evidence>
<accession>A0AAP4LCC2</accession>
<comment type="caution">
    <text evidence="1">The sequence shown here is derived from an EMBL/GenBank/DDBJ whole genome shotgun (WGS) entry which is preliminary data.</text>
</comment>
<evidence type="ECO:0000313" key="1">
    <source>
        <dbReference type="EMBL" id="MDK9365416.1"/>
    </source>
</evidence>
<dbReference type="InterPro" id="IPR011051">
    <property type="entry name" value="RmlC_Cupin_sf"/>
</dbReference>
<organism evidence="1 2">
    <name type="scientific">Lelliottia wanjuensis</name>
    <dbReference type="NCBI Taxonomy" id="3050585"/>
    <lineage>
        <taxon>Bacteria</taxon>
        <taxon>Pseudomonadati</taxon>
        <taxon>Pseudomonadota</taxon>
        <taxon>Gammaproteobacteria</taxon>
        <taxon>Enterobacterales</taxon>
        <taxon>Enterobacteriaceae</taxon>
        <taxon>Lelliottia</taxon>
    </lineage>
</organism>
<proteinExistence type="predicted"/>
<sequence length="115" mass="12597">MNNCDTLAVTRLDDMVRGWFIGDFSPVAFRTQSVEVAVQHFSAGSHEAAHFHRQATEVTLLLHGRCRMAGREIQVGEIVTLPPGTISAFEALEDCITVVVKLPGVLDDKFVVAEC</sequence>
<dbReference type="InterPro" id="IPR014710">
    <property type="entry name" value="RmlC-like_jellyroll"/>
</dbReference>
<dbReference type="SUPFAM" id="SSF51182">
    <property type="entry name" value="RmlC-like cupins"/>
    <property type="match status" value="1"/>
</dbReference>
<dbReference type="Gene3D" id="2.60.120.10">
    <property type="entry name" value="Jelly Rolls"/>
    <property type="match status" value="1"/>
</dbReference>
<dbReference type="AlphaFoldDB" id="A0AAP4LCC2"/>
<dbReference type="RefSeq" id="WP_285149600.1">
    <property type="nucleotide sequence ID" value="NZ_JASSOM010000073.1"/>
</dbReference>
<keyword evidence="2" id="KW-1185">Reference proteome</keyword>
<dbReference type="Proteomes" id="UP001223214">
    <property type="component" value="Unassembled WGS sequence"/>
</dbReference>
<evidence type="ECO:0008006" key="3">
    <source>
        <dbReference type="Google" id="ProtNLM"/>
    </source>
</evidence>
<name>A0AAP4LCC2_9ENTR</name>